<sequence length="91" mass="10574">MKEMNNTIFLTDDETGEEVEFEIIDAVEEDGERYILVVPVEEEGDEDEALILKDISENDDEAVYQLIDDEEELVRAAQYFIDADNDYDIDF</sequence>
<evidence type="ECO:0000313" key="1">
    <source>
        <dbReference type="EMBL" id="WZL70452.1"/>
    </source>
</evidence>
<gene>
    <name evidence="1" type="ORF">QBE51_02650</name>
</gene>
<proteinExistence type="predicted"/>
<dbReference type="Pfam" id="PF06949">
    <property type="entry name" value="DUF1292"/>
    <property type="match status" value="1"/>
</dbReference>
<protein>
    <submittedName>
        <fullName evidence="1">DUF1292 domain-containing protein</fullName>
    </submittedName>
</protein>
<accession>A0ABZ2Y529</accession>
<dbReference type="InterPro" id="IPR009711">
    <property type="entry name" value="UPF0473"/>
</dbReference>
<organism evidence="1 2">
    <name type="scientific">Defluviitalea saccharophila</name>
    <dbReference type="NCBI Taxonomy" id="879970"/>
    <lineage>
        <taxon>Bacteria</taxon>
        <taxon>Bacillati</taxon>
        <taxon>Bacillota</taxon>
        <taxon>Clostridia</taxon>
        <taxon>Lachnospirales</taxon>
        <taxon>Defluviitaleaceae</taxon>
        <taxon>Defluviitalea</taxon>
    </lineage>
</organism>
<name>A0ABZ2Y529_9FIRM</name>
<reference evidence="1 2" key="1">
    <citation type="submission" date="2023-03" db="EMBL/GenBank/DDBJ databases">
        <title>Novel Species.</title>
        <authorList>
            <person name="Ma S."/>
        </authorList>
    </citation>
    <scope>NUCLEOTIDE SEQUENCE [LARGE SCALE GENOMIC DNA]</scope>
    <source>
        <strain evidence="1 2">LIND6LT2</strain>
    </source>
</reference>
<dbReference type="EMBL" id="CP121687">
    <property type="protein sequence ID" value="WZL70452.1"/>
    <property type="molecule type" value="Genomic_DNA"/>
</dbReference>
<dbReference type="Proteomes" id="UP001486565">
    <property type="component" value="Chromosome"/>
</dbReference>
<dbReference type="RefSeq" id="WP_341877416.1">
    <property type="nucleotide sequence ID" value="NZ_CP121687.1"/>
</dbReference>
<evidence type="ECO:0000313" key="2">
    <source>
        <dbReference type="Proteomes" id="UP001486565"/>
    </source>
</evidence>
<keyword evidence="2" id="KW-1185">Reference proteome</keyword>